<keyword evidence="1" id="KW-0677">Repeat</keyword>
<keyword evidence="5" id="KW-1185">Reference proteome</keyword>
<feature type="repeat" description="ANK" evidence="3">
    <location>
        <begin position="88"/>
        <end position="116"/>
    </location>
</feature>
<evidence type="ECO:0000256" key="1">
    <source>
        <dbReference type="ARBA" id="ARBA00022737"/>
    </source>
</evidence>
<evidence type="ECO:0000256" key="3">
    <source>
        <dbReference type="PROSITE-ProRule" id="PRU00023"/>
    </source>
</evidence>
<dbReference type="InterPro" id="IPR050663">
    <property type="entry name" value="Ankyrin-SOCS_Box"/>
</dbReference>
<feature type="repeat" description="ANK" evidence="3">
    <location>
        <begin position="53"/>
        <end position="85"/>
    </location>
</feature>
<evidence type="ECO:0000313" key="4">
    <source>
        <dbReference type="EMBL" id="MFD1220469.1"/>
    </source>
</evidence>
<evidence type="ECO:0000313" key="5">
    <source>
        <dbReference type="Proteomes" id="UP001597180"/>
    </source>
</evidence>
<dbReference type="PROSITE" id="PS50297">
    <property type="entry name" value="ANK_REP_REGION"/>
    <property type="match status" value="2"/>
</dbReference>
<evidence type="ECO:0000256" key="2">
    <source>
        <dbReference type="ARBA" id="ARBA00023043"/>
    </source>
</evidence>
<dbReference type="Gene3D" id="1.25.40.20">
    <property type="entry name" value="Ankyrin repeat-containing domain"/>
    <property type="match status" value="1"/>
</dbReference>
<dbReference type="InterPro" id="IPR036770">
    <property type="entry name" value="Ankyrin_rpt-contain_sf"/>
</dbReference>
<dbReference type="PRINTS" id="PR01415">
    <property type="entry name" value="ANKYRIN"/>
</dbReference>
<sequence>MASKRALDKKGGSRTALHVVADWPGYFPNAPEIVKILIAAGADPNATAVEGQPSETPLHWAASSDDVEVAAALIDGGADIEAMGGSIAGGTPLDNAVGYGCWNVARLLVERGARVDKLWHAAALGMISRMEELMASIPSPTTNDINEAFWQACHGGQRRAAEYLLAQGADINGVPGYAVETPLGIAGSLDTRRDTLITWLKSIGAKSSK</sequence>
<dbReference type="RefSeq" id="WP_345587110.1">
    <property type="nucleotide sequence ID" value="NZ_BAABJG010000006.1"/>
</dbReference>
<dbReference type="Proteomes" id="UP001597180">
    <property type="component" value="Unassembled WGS sequence"/>
</dbReference>
<proteinExistence type="predicted"/>
<keyword evidence="2 3" id="KW-0040">ANK repeat</keyword>
<comment type="caution">
    <text evidence="4">The sequence shown here is derived from an EMBL/GenBank/DDBJ whole genome shotgun (WGS) entry which is preliminary data.</text>
</comment>
<dbReference type="PANTHER" id="PTHR24193:SF121">
    <property type="entry name" value="ADA2A-CONTAINING COMPLEX COMPONENT 3, ISOFORM D"/>
    <property type="match status" value="1"/>
</dbReference>
<accession>A0ABW3UJQ0</accession>
<reference evidence="5" key="1">
    <citation type="journal article" date="2019" name="Int. J. Syst. Evol. Microbiol.">
        <title>The Global Catalogue of Microorganisms (GCM) 10K type strain sequencing project: providing services to taxonomists for standard genome sequencing and annotation.</title>
        <authorList>
            <consortium name="The Broad Institute Genomics Platform"/>
            <consortium name="The Broad Institute Genome Sequencing Center for Infectious Disease"/>
            <person name="Wu L."/>
            <person name="Ma J."/>
        </authorList>
    </citation>
    <scope>NUCLEOTIDE SEQUENCE [LARGE SCALE GENOMIC DNA]</scope>
    <source>
        <strain evidence="5">CCUG 53270</strain>
    </source>
</reference>
<dbReference type="EMBL" id="JBHTLU010000013">
    <property type="protein sequence ID" value="MFD1220469.1"/>
    <property type="molecule type" value="Genomic_DNA"/>
</dbReference>
<protein>
    <submittedName>
        <fullName evidence="4">Ankyrin repeat domain-containing protein</fullName>
    </submittedName>
</protein>
<dbReference type="SUPFAM" id="SSF48403">
    <property type="entry name" value="Ankyrin repeat"/>
    <property type="match status" value="1"/>
</dbReference>
<dbReference type="PROSITE" id="PS50088">
    <property type="entry name" value="ANK_REPEAT"/>
    <property type="match status" value="2"/>
</dbReference>
<dbReference type="InterPro" id="IPR002110">
    <property type="entry name" value="Ankyrin_rpt"/>
</dbReference>
<gene>
    <name evidence="4" type="ORF">ACFQ4B_10085</name>
</gene>
<dbReference type="Pfam" id="PF12796">
    <property type="entry name" value="Ank_2"/>
    <property type="match status" value="1"/>
</dbReference>
<organism evidence="4 5">
    <name type="scientific">Paenibacillus vulneris</name>
    <dbReference type="NCBI Taxonomy" id="1133364"/>
    <lineage>
        <taxon>Bacteria</taxon>
        <taxon>Bacillati</taxon>
        <taxon>Bacillota</taxon>
        <taxon>Bacilli</taxon>
        <taxon>Bacillales</taxon>
        <taxon>Paenibacillaceae</taxon>
        <taxon>Paenibacillus</taxon>
    </lineage>
</organism>
<dbReference type="SMART" id="SM00248">
    <property type="entry name" value="ANK"/>
    <property type="match status" value="4"/>
</dbReference>
<dbReference type="PANTHER" id="PTHR24193">
    <property type="entry name" value="ANKYRIN REPEAT PROTEIN"/>
    <property type="match status" value="1"/>
</dbReference>
<name>A0ABW3UJQ0_9BACL</name>